<keyword evidence="4" id="KW-1185">Reference proteome</keyword>
<evidence type="ECO:0000256" key="1">
    <source>
        <dbReference type="SAM" id="MobiDB-lite"/>
    </source>
</evidence>
<dbReference type="Proteomes" id="UP000185657">
    <property type="component" value="Unassembled WGS sequence"/>
</dbReference>
<gene>
    <name evidence="2" type="ORF">LPB072_04660</name>
    <name evidence="3" type="ORF">LPB72_14910</name>
</gene>
<evidence type="ECO:0000313" key="2">
    <source>
        <dbReference type="EMBL" id="AOW12248.1"/>
    </source>
</evidence>
<dbReference type="RefSeq" id="WP_066092242.1">
    <property type="nucleotide sequence ID" value="NZ_CP017476.1"/>
</dbReference>
<proteinExistence type="predicted"/>
<sequence>MKFHPRRASRDPLKGATLADRQSRTGGVLGLGISLRMASPVLFTSHAARAGGGHLTGMLRVEAVTNRRADGFSGRVLS</sequence>
<protein>
    <submittedName>
        <fullName evidence="2">Uncharacterized protein</fullName>
    </submittedName>
</protein>
<name>A0A167HH57_9BURK</name>
<evidence type="ECO:0000313" key="3">
    <source>
        <dbReference type="EMBL" id="OAD41194.1"/>
    </source>
</evidence>
<dbReference type="AlphaFoldDB" id="A0A167HH57"/>
<reference evidence="3 4" key="1">
    <citation type="submission" date="2016-02" db="EMBL/GenBank/DDBJ databases">
        <title>Draft genome sequence of Hydrogenophaga sp. LPB0072.</title>
        <authorList>
            <person name="Shin S.-K."/>
            <person name="Yi H."/>
        </authorList>
    </citation>
    <scope>NUCLEOTIDE SEQUENCE [LARGE SCALE GENOMIC DNA]</scope>
    <source>
        <strain evidence="3 4">LPB0072</strain>
    </source>
</reference>
<dbReference type="EMBL" id="CP017476">
    <property type="protein sequence ID" value="AOW12248.1"/>
    <property type="molecule type" value="Genomic_DNA"/>
</dbReference>
<reference evidence="2 5" key="2">
    <citation type="submission" date="2016-10" db="EMBL/GenBank/DDBJ databases">
        <title>Hydorgenophaga sp. LPB0072 isolated from gastropod.</title>
        <authorList>
            <person name="Kim E."/>
            <person name="Yi H."/>
        </authorList>
    </citation>
    <scope>NUCLEOTIDE SEQUENCE [LARGE SCALE GENOMIC DNA]</scope>
    <source>
        <strain evidence="2 5">LPB0072</strain>
    </source>
</reference>
<accession>A0A167HH57</accession>
<feature type="region of interest" description="Disordered" evidence="1">
    <location>
        <begin position="1"/>
        <end position="21"/>
    </location>
</feature>
<dbReference type="EMBL" id="LVWD01000026">
    <property type="protein sequence ID" value="OAD41194.1"/>
    <property type="molecule type" value="Genomic_DNA"/>
</dbReference>
<dbReference type="Proteomes" id="UP000185680">
    <property type="component" value="Chromosome"/>
</dbReference>
<dbReference type="STRING" id="1763535.LPB072_04660"/>
<evidence type="ECO:0000313" key="4">
    <source>
        <dbReference type="Proteomes" id="UP000185657"/>
    </source>
</evidence>
<evidence type="ECO:0000313" key="5">
    <source>
        <dbReference type="Proteomes" id="UP000185680"/>
    </source>
</evidence>
<organism evidence="2 5">
    <name type="scientific">Hydrogenophaga crassostreae</name>
    <dbReference type="NCBI Taxonomy" id="1763535"/>
    <lineage>
        <taxon>Bacteria</taxon>
        <taxon>Pseudomonadati</taxon>
        <taxon>Pseudomonadota</taxon>
        <taxon>Betaproteobacteria</taxon>
        <taxon>Burkholderiales</taxon>
        <taxon>Comamonadaceae</taxon>
        <taxon>Hydrogenophaga</taxon>
    </lineage>
</organism>
<dbReference type="KEGG" id="hyl:LPB072_04660"/>